<evidence type="ECO:0000313" key="2">
    <source>
        <dbReference type="Proteomes" id="UP000001823"/>
    </source>
</evidence>
<accession>A0A0H2YPS0</accession>
<reference evidence="1 2" key="1">
    <citation type="journal article" date="2006" name="Genome Res.">
        <title>Skewed genomic variability in strains of the toxigenic bacterial pathogen, Clostridium perfringens.</title>
        <authorList>
            <person name="Myers G.S."/>
            <person name="Rasko D.A."/>
            <person name="Cheung J.K."/>
            <person name="Ravel J."/>
            <person name="Seshadri R."/>
            <person name="Deboy R.T."/>
            <person name="Ren Q."/>
            <person name="Varga J."/>
            <person name="Awad M.M."/>
            <person name="Brinkac L.M."/>
            <person name="Daugherty S.C."/>
            <person name="Haft D.H."/>
            <person name="Dodson R.J."/>
            <person name="Madupu R."/>
            <person name="Nelson W.C."/>
            <person name="Rosovitz M.J."/>
            <person name="Sullivan S.A."/>
            <person name="Khouri H."/>
            <person name="Dimitrov G.I."/>
            <person name="Watkins K.L."/>
            <person name="Mulligan S."/>
            <person name="Benton J."/>
            <person name="Radune D."/>
            <person name="Fisher D.J."/>
            <person name="Atkins H.S."/>
            <person name="Hiscox T."/>
            <person name="Jost B.H."/>
            <person name="Billington S.J."/>
            <person name="Songer J.G."/>
            <person name="McClane B.A."/>
            <person name="Titball R.W."/>
            <person name="Rood J.I."/>
            <person name="Melville S.B."/>
            <person name="Paulsen I.T."/>
        </authorList>
    </citation>
    <scope>NUCLEOTIDE SEQUENCE [LARGE SCALE GENOMIC DNA]</scope>
    <source>
        <strain evidence="2">ATCC 13124 / DSM 756 / JCM 1290 / NCIMB 6125 / NCTC 8237 / S 107 / Type A</strain>
    </source>
</reference>
<dbReference type="Pfam" id="PF20476">
    <property type="entry name" value="DUF6718"/>
    <property type="match status" value="1"/>
</dbReference>
<dbReference type="PaxDb" id="195103-CPF_1001"/>
<keyword evidence="2" id="KW-1185">Reference proteome</keyword>
<dbReference type="RefSeq" id="WP_011590505.1">
    <property type="nucleotide sequence ID" value="NC_008261.1"/>
</dbReference>
<protein>
    <submittedName>
        <fullName evidence="1">Uncharacterized protein</fullName>
    </submittedName>
</protein>
<name>A0A0H2YPS0_CLOP1</name>
<proteinExistence type="predicted"/>
<sequence length="74" mass="8587">MYYILVKDFNSVGSVVYASEDSKEIDIIDDLLNYKLDSKSKQVVLLSNLEMWKEYEPFDIVKNAGEFIDKAIMN</sequence>
<dbReference type="InterPro" id="IPR046564">
    <property type="entry name" value="DUF6718"/>
</dbReference>
<dbReference type="Proteomes" id="UP000001823">
    <property type="component" value="Chromosome"/>
</dbReference>
<evidence type="ECO:0000313" key="1">
    <source>
        <dbReference type="EMBL" id="ABG82874.1"/>
    </source>
</evidence>
<dbReference type="eggNOG" id="ENOG5030GM6">
    <property type="taxonomic scope" value="Bacteria"/>
</dbReference>
<dbReference type="EMBL" id="CP000246">
    <property type="protein sequence ID" value="ABG82874.1"/>
    <property type="molecule type" value="Genomic_DNA"/>
</dbReference>
<dbReference type="HOGENOM" id="CLU_2681210_0_0_9"/>
<gene>
    <name evidence="1" type="ordered locus">CPF_1001</name>
</gene>
<organism evidence="1 2">
    <name type="scientific">Clostridium perfringens (strain ATCC 13124 / DSM 756 / JCM 1290 / NCIMB 6125 / NCTC 8237 / Type A)</name>
    <dbReference type="NCBI Taxonomy" id="195103"/>
    <lineage>
        <taxon>Bacteria</taxon>
        <taxon>Bacillati</taxon>
        <taxon>Bacillota</taxon>
        <taxon>Clostridia</taxon>
        <taxon>Eubacteriales</taxon>
        <taxon>Clostridiaceae</taxon>
        <taxon>Clostridium</taxon>
    </lineage>
</organism>
<dbReference type="AlphaFoldDB" id="A0A0H2YPS0"/>
<dbReference type="KEGG" id="cpf:CPF_1001"/>